<dbReference type="RefSeq" id="WP_167542766.1">
    <property type="nucleotide sequence ID" value="NZ_CTEC01000002.1"/>
</dbReference>
<sequence>MPAAMADTELVEDAVRSACRAPSLHNSQPWLWTAGRGQLQLFLDSSRAMVSDRSGREALISCGAALDHLRVALAAAGRQARISRLPDPKDPNHLASVDFTSVGSVTDAERRRAGAIWARRTDRLPFIAPMNFEALEQSLRGAIDNDAVHLDVMANDVRDRLARASWMAESLRLYDTAYHNELHWWTTPFEGAEGVPYSALVSPAESERVDIARTFPMTHDRERRTEIPEDESTIVMLSTDGDTRLDALLSGEALSALLLECTMANLATCPVTHVTELKVTREIIAELLEEGRRPQVLVRVGVAPPAAEPPRFTPRRPLSEVLRFAG</sequence>
<dbReference type="EMBL" id="CTEC01000002">
    <property type="protein sequence ID" value="CQD21974.1"/>
    <property type="molecule type" value="Genomic_DNA"/>
</dbReference>
<accession>A0A0U1DSP8</accession>
<dbReference type="AlphaFoldDB" id="A0A0U1DSP8"/>
<proteinExistence type="predicted"/>
<evidence type="ECO:0000313" key="1">
    <source>
        <dbReference type="EMBL" id="CQD21974.1"/>
    </source>
</evidence>
<organism evidence="1 2">
    <name type="scientific">Mycobacterium europaeum</name>
    <dbReference type="NCBI Taxonomy" id="761804"/>
    <lineage>
        <taxon>Bacteria</taxon>
        <taxon>Bacillati</taxon>
        <taxon>Actinomycetota</taxon>
        <taxon>Actinomycetes</taxon>
        <taxon>Mycobacteriales</taxon>
        <taxon>Mycobacteriaceae</taxon>
        <taxon>Mycobacterium</taxon>
        <taxon>Mycobacterium simiae complex</taxon>
    </lineage>
</organism>
<dbReference type="InterPro" id="IPR000415">
    <property type="entry name" value="Nitroreductase-like"/>
</dbReference>
<evidence type="ECO:0000313" key="2">
    <source>
        <dbReference type="Proteomes" id="UP000199601"/>
    </source>
</evidence>
<dbReference type="PANTHER" id="PTHR23026">
    <property type="entry name" value="NADPH NITROREDUCTASE"/>
    <property type="match status" value="1"/>
</dbReference>
<dbReference type="SUPFAM" id="SSF55469">
    <property type="entry name" value="FMN-dependent nitroreductase-like"/>
    <property type="match status" value="1"/>
</dbReference>
<name>A0A0U1DSP8_9MYCO</name>
<protein>
    <recommendedName>
        <fullName evidence="3">NAD(P)H nitroreductase</fullName>
    </recommendedName>
</protein>
<keyword evidence="2" id="KW-1185">Reference proteome</keyword>
<dbReference type="Gene3D" id="3.40.109.10">
    <property type="entry name" value="NADH Oxidase"/>
    <property type="match status" value="1"/>
</dbReference>
<dbReference type="InterPro" id="IPR050627">
    <property type="entry name" value="Nitroreductase/BluB"/>
</dbReference>
<gene>
    <name evidence="1" type="ORF">BN000_05427</name>
</gene>
<dbReference type="GO" id="GO:0016491">
    <property type="term" value="F:oxidoreductase activity"/>
    <property type="evidence" value="ECO:0007669"/>
    <property type="project" value="InterPro"/>
</dbReference>
<dbReference type="PANTHER" id="PTHR23026:SF123">
    <property type="entry name" value="NAD(P)H NITROREDUCTASE RV3131-RELATED"/>
    <property type="match status" value="1"/>
</dbReference>
<evidence type="ECO:0008006" key="3">
    <source>
        <dbReference type="Google" id="ProtNLM"/>
    </source>
</evidence>
<dbReference type="Proteomes" id="UP000199601">
    <property type="component" value="Unassembled WGS sequence"/>
</dbReference>
<dbReference type="NCBIfam" id="NF047509">
    <property type="entry name" value="Rv3131_FMN_oxido"/>
    <property type="match status" value="1"/>
</dbReference>
<reference evidence="2" key="1">
    <citation type="submission" date="2015-03" db="EMBL/GenBank/DDBJ databases">
        <authorList>
            <person name="Urmite Genomes"/>
        </authorList>
    </citation>
    <scope>NUCLEOTIDE SEQUENCE [LARGE SCALE GENOMIC DNA]</scope>
    <source>
        <strain evidence="2">CSUR P1344</strain>
    </source>
</reference>